<evidence type="ECO:0000256" key="1">
    <source>
        <dbReference type="SAM" id="MobiDB-lite"/>
    </source>
</evidence>
<feature type="compositionally biased region" description="Basic and acidic residues" evidence="1">
    <location>
        <begin position="30"/>
        <end position="45"/>
    </location>
</feature>
<organism evidence="2 3">
    <name type="scientific">Mycena belliarum</name>
    <dbReference type="NCBI Taxonomy" id="1033014"/>
    <lineage>
        <taxon>Eukaryota</taxon>
        <taxon>Fungi</taxon>
        <taxon>Dikarya</taxon>
        <taxon>Basidiomycota</taxon>
        <taxon>Agaricomycotina</taxon>
        <taxon>Agaricomycetes</taxon>
        <taxon>Agaricomycetidae</taxon>
        <taxon>Agaricales</taxon>
        <taxon>Marasmiineae</taxon>
        <taxon>Mycenaceae</taxon>
        <taxon>Mycena</taxon>
    </lineage>
</organism>
<accession>A0AAD6TTG9</accession>
<feature type="region of interest" description="Disordered" evidence="1">
    <location>
        <begin position="1"/>
        <end position="46"/>
    </location>
</feature>
<evidence type="ECO:0000313" key="3">
    <source>
        <dbReference type="Proteomes" id="UP001222325"/>
    </source>
</evidence>
<name>A0AAD6TTG9_9AGAR</name>
<protein>
    <submittedName>
        <fullName evidence="2">Uncharacterized protein</fullName>
    </submittedName>
</protein>
<keyword evidence="3" id="KW-1185">Reference proteome</keyword>
<dbReference type="EMBL" id="JARJCN010000063">
    <property type="protein sequence ID" value="KAJ7078936.1"/>
    <property type="molecule type" value="Genomic_DNA"/>
</dbReference>
<dbReference type="Proteomes" id="UP001222325">
    <property type="component" value="Unassembled WGS sequence"/>
</dbReference>
<proteinExistence type="predicted"/>
<evidence type="ECO:0000313" key="2">
    <source>
        <dbReference type="EMBL" id="KAJ7078936.1"/>
    </source>
</evidence>
<sequence>MLRTATRLARRPRNAPAAVLSRPSSSAAHVQDDHHDHHEQDDTVYPREGFTGPIWRKTLVCTVGAVLFYECLGAPLDNTLPWVPLSDVAGPTSWLDIASTRAAKEKAVLEGRQLVRSAERPPIYRSRNPEEFNQISPFGNAVGMDVRWGKPSAGTGTVPDMGTILSNARK</sequence>
<comment type="caution">
    <text evidence="2">The sequence shown here is derived from an EMBL/GenBank/DDBJ whole genome shotgun (WGS) entry which is preliminary data.</text>
</comment>
<dbReference type="AlphaFoldDB" id="A0AAD6TTG9"/>
<gene>
    <name evidence="2" type="ORF">B0H15DRAFT_859836</name>
</gene>
<reference evidence="2" key="1">
    <citation type="submission" date="2023-03" db="EMBL/GenBank/DDBJ databases">
        <title>Massive genome expansion in bonnet fungi (Mycena s.s.) driven by repeated elements and novel gene families across ecological guilds.</title>
        <authorList>
            <consortium name="Lawrence Berkeley National Laboratory"/>
            <person name="Harder C.B."/>
            <person name="Miyauchi S."/>
            <person name="Viragh M."/>
            <person name="Kuo A."/>
            <person name="Thoen E."/>
            <person name="Andreopoulos B."/>
            <person name="Lu D."/>
            <person name="Skrede I."/>
            <person name="Drula E."/>
            <person name="Henrissat B."/>
            <person name="Morin E."/>
            <person name="Kohler A."/>
            <person name="Barry K."/>
            <person name="LaButti K."/>
            <person name="Morin E."/>
            <person name="Salamov A."/>
            <person name="Lipzen A."/>
            <person name="Mereny Z."/>
            <person name="Hegedus B."/>
            <person name="Baldrian P."/>
            <person name="Stursova M."/>
            <person name="Weitz H."/>
            <person name="Taylor A."/>
            <person name="Grigoriev I.V."/>
            <person name="Nagy L.G."/>
            <person name="Martin F."/>
            <person name="Kauserud H."/>
        </authorList>
    </citation>
    <scope>NUCLEOTIDE SEQUENCE</scope>
    <source>
        <strain evidence="2">CBHHK173m</strain>
    </source>
</reference>